<keyword evidence="3" id="KW-1185">Reference proteome</keyword>
<name>G9ZMD9_9LACO</name>
<dbReference type="Proteomes" id="UP000004625">
    <property type="component" value="Unassembled WGS sequence"/>
</dbReference>
<sequence>MKTILDKEEIHTLMKKKGIKTQKELAQSMGITKNQLSVMLSSSFSPIKSNVSNLADVLGHDVLKSIVPVNEQ</sequence>
<evidence type="ECO:0000313" key="2">
    <source>
        <dbReference type="EMBL" id="EHL99702.1"/>
    </source>
</evidence>
<reference evidence="2 3" key="1">
    <citation type="submission" date="2011-09" db="EMBL/GenBank/DDBJ databases">
        <authorList>
            <person name="Weinstock G."/>
            <person name="Sodergren E."/>
            <person name="Clifton S."/>
            <person name="Fulton L."/>
            <person name="Fulton B."/>
            <person name="Courtney L."/>
            <person name="Fronick C."/>
            <person name="Harrison M."/>
            <person name="Strong C."/>
            <person name="Farmer C."/>
            <person name="Delahaunty K."/>
            <person name="Markovic C."/>
            <person name="Hall O."/>
            <person name="Minx P."/>
            <person name="Tomlinson C."/>
            <person name="Mitreva M."/>
            <person name="Hou S."/>
            <person name="Chen J."/>
            <person name="Wollam A."/>
            <person name="Pepin K.H."/>
            <person name="Johnson M."/>
            <person name="Bhonagiri V."/>
            <person name="Zhang X."/>
            <person name="Suruliraj S."/>
            <person name="Warren W."/>
            <person name="Chinwalla A."/>
            <person name="Mardis E.R."/>
            <person name="Wilson R.K."/>
        </authorList>
    </citation>
    <scope>NUCLEOTIDE SEQUENCE [LARGE SCALE GENOMIC DNA]</scope>
    <source>
        <strain evidence="2 3">F0439</strain>
    </source>
</reference>
<dbReference type="SUPFAM" id="SSF47413">
    <property type="entry name" value="lambda repressor-like DNA-binding domains"/>
    <property type="match status" value="1"/>
</dbReference>
<dbReference type="InterPro" id="IPR010982">
    <property type="entry name" value="Lambda_DNA-bd_dom_sf"/>
</dbReference>
<dbReference type="HOGENOM" id="CLU_2728191_0_0_9"/>
<accession>G9ZMD9</accession>
<protein>
    <recommendedName>
        <fullName evidence="1">HTH cro/C1-type domain-containing protein</fullName>
    </recommendedName>
</protein>
<feature type="non-terminal residue" evidence="2">
    <location>
        <position position="72"/>
    </location>
</feature>
<organism evidence="2 3">
    <name type="scientific">Lentilactobacillus parafarraginis F0439</name>
    <dbReference type="NCBI Taxonomy" id="797515"/>
    <lineage>
        <taxon>Bacteria</taxon>
        <taxon>Bacillati</taxon>
        <taxon>Bacillota</taxon>
        <taxon>Bacilli</taxon>
        <taxon>Lactobacillales</taxon>
        <taxon>Lactobacillaceae</taxon>
        <taxon>Lentilactobacillus</taxon>
    </lineage>
</organism>
<dbReference type="Pfam" id="PF13443">
    <property type="entry name" value="HTH_26"/>
    <property type="match status" value="1"/>
</dbReference>
<feature type="domain" description="HTH cro/C1-type" evidence="1">
    <location>
        <begin position="10"/>
        <end position="43"/>
    </location>
</feature>
<dbReference type="Gene3D" id="1.10.260.40">
    <property type="entry name" value="lambda repressor-like DNA-binding domains"/>
    <property type="match status" value="1"/>
</dbReference>
<dbReference type="EMBL" id="AGEY01000037">
    <property type="protein sequence ID" value="EHL99702.1"/>
    <property type="molecule type" value="Genomic_DNA"/>
</dbReference>
<evidence type="ECO:0000313" key="3">
    <source>
        <dbReference type="Proteomes" id="UP000004625"/>
    </source>
</evidence>
<dbReference type="AlphaFoldDB" id="G9ZMD9"/>
<gene>
    <name evidence="2" type="ORF">HMPREF9103_00887</name>
</gene>
<evidence type="ECO:0000259" key="1">
    <source>
        <dbReference type="Pfam" id="PF13443"/>
    </source>
</evidence>
<comment type="caution">
    <text evidence="2">The sequence shown here is derived from an EMBL/GenBank/DDBJ whole genome shotgun (WGS) entry which is preliminary data.</text>
</comment>
<dbReference type="GO" id="GO:0003677">
    <property type="term" value="F:DNA binding"/>
    <property type="evidence" value="ECO:0007669"/>
    <property type="project" value="InterPro"/>
</dbReference>
<dbReference type="CDD" id="cd00093">
    <property type="entry name" value="HTH_XRE"/>
    <property type="match status" value="1"/>
</dbReference>
<dbReference type="InterPro" id="IPR001387">
    <property type="entry name" value="Cro/C1-type_HTH"/>
</dbReference>
<dbReference type="RefSeq" id="WP_008211598.1">
    <property type="nucleotide sequence ID" value="NZ_JH414934.1"/>
</dbReference>
<proteinExistence type="predicted"/>